<evidence type="ECO:0000313" key="2">
    <source>
        <dbReference type="Proteomes" id="UP001147005"/>
    </source>
</evidence>
<evidence type="ECO:0000313" key="1">
    <source>
        <dbReference type="EMBL" id="MDE9619515.1"/>
    </source>
</evidence>
<gene>
    <name evidence="1" type="ORF">L2111_15755</name>
</gene>
<organism evidence="1 2">
    <name type="scientific">Citrobacter portucalensis</name>
    <dbReference type="NCBI Taxonomy" id="1639133"/>
    <lineage>
        <taxon>Bacteria</taxon>
        <taxon>Pseudomonadati</taxon>
        <taxon>Pseudomonadota</taxon>
        <taxon>Gammaproteobacteria</taxon>
        <taxon>Enterobacterales</taxon>
        <taxon>Enterobacteriaceae</taxon>
        <taxon>Citrobacter</taxon>
        <taxon>Citrobacter freundii complex</taxon>
    </lineage>
</organism>
<sequence length="157" mass="18497">MMIKKLSLFLWIMFLAGLAATFIIHWRTSTAHKHFSCEAQLTLQDQMSSYEVLMNFTFSGGSGKYEATGIYRDQQGHEIKTSNKVTFDYWRKEQNLYLFSKSTNELPKRDVPILSWKPDFFRKHNRGLALQVMQQNADGYLFLYDHTPLFYCTRNNT</sequence>
<dbReference type="AlphaFoldDB" id="A0A9X4JKE8"/>
<accession>A0A9X4JKE8</accession>
<dbReference type="EMBL" id="JAKIHW010000018">
    <property type="protein sequence ID" value="MDE9619515.1"/>
    <property type="molecule type" value="Genomic_DNA"/>
</dbReference>
<comment type="caution">
    <text evidence="1">The sequence shown here is derived from an EMBL/GenBank/DDBJ whole genome shotgun (WGS) entry which is preliminary data.</text>
</comment>
<dbReference type="RefSeq" id="WP_275398150.1">
    <property type="nucleotide sequence ID" value="NZ_JAKIHW010000018.1"/>
</dbReference>
<reference evidence="1" key="1">
    <citation type="submission" date="2022-01" db="EMBL/GenBank/DDBJ databases">
        <title>Genetic Characterization of Carbapenem-resistant Citrobacter spp. from China: a multicenter study.</title>
        <authorList>
            <person name="Ye L."/>
        </authorList>
    </citation>
    <scope>NUCLEOTIDE SEQUENCE</scope>
    <source>
        <strain evidence="1">IR5432</strain>
    </source>
</reference>
<proteinExistence type="predicted"/>
<dbReference type="Proteomes" id="UP001147005">
    <property type="component" value="Unassembled WGS sequence"/>
</dbReference>
<name>A0A9X4JKE8_9ENTR</name>
<protein>
    <submittedName>
        <fullName evidence="1">Uncharacterized protein</fullName>
    </submittedName>
</protein>